<dbReference type="KEGG" id="amah:DLM_4111"/>
<reference evidence="1 2" key="2">
    <citation type="journal article" date="2017" name="Genome Announc.">
        <title>Draft genome sequence of Aquitalea magnusonii strain H3, a plant growth-promoting bacterium of duckweed Lemna minor.</title>
        <authorList>
            <person name="Ishizawa H."/>
            <person name="Kuroda M."/>
            <person name="Ike M."/>
        </authorList>
    </citation>
    <scope>NUCLEOTIDE SEQUENCE [LARGE SCALE GENOMIC DNA]</scope>
    <source>
        <strain evidence="1 2">H3</strain>
    </source>
</reference>
<accession>A0A3G9GJH2</accession>
<dbReference type="Proteomes" id="UP000198290">
    <property type="component" value="Chromosome"/>
</dbReference>
<reference evidence="2" key="3">
    <citation type="journal article" date="2017" name="Plant Physiol. Biochem.">
        <title>Differential oxidative and antioxidative response of duckweed Lemna minor toward plant growth promoting/inhibiting bacteria.</title>
        <authorList>
            <person name="Ishizawa H."/>
            <person name="Kuroda M."/>
            <person name="Morikawa M."/>
            <person name="Ike M."/>
        </authorList>
    </citation>
    <scope>NUCLEOTIDE SEQUENCE [LARGE SCALE GENOMIC DNA]</scope>
    <source>
        <strain evidence="2">H3</strain>
    </source>
</reference>
<evidence type="ECO:0000313" key="1">
    <source>
        <dbReference type="EMBL" id="BBF87685.1"/>
    </source>
</evidence>
<organism evidence="1 2">
    <name type="scientific">Aquitalea magnusonii</name>
    <dbReference type="NCBI Taxonomy" id="332411"/>
    <lineage>
        <taxon>Bacteria</taxon>
        <taxon>Pseudomonadati</taxon>
        <taxon>Pseudomonadota</taxon>
        <taxon>Betaproteobacteria</taxon>
        <taxon>Neisseriales</taxon>
        <taxon>Chromobacteriaceae</taxon>
        <taxon>Aquitalea</taxon>
    </lineage>
</organism>
<evidence type="ECO:0000313" key="2">
    <source>
        <dbReference type="Proteomes" id="UP000198290"/>
    </source>
</evidence>
<proteinExistence type="predicted"/>
<protein>
    <submittedName>
        <fullName evidence="1">Uncharacterized protein</fullName>
    </submittedName>
</protein>
<reference evidence="2" key="1">
    <citation type="journal article" date="2017" name="Biotechnol. Biofuels">
        <title>Evaluation of environmental bacterial communities as a factor affecting the growth of duckweed Lemna minor.</title>
        <authorList>
            <person name="Ishizawa H."/>
            <person name="Kuroda M."/>
            <person name="Morikawa M."/>
            <person name="Ike M."/>
        </authorList>
    </citation>
    <scope>NUCLEOTIDE SEQUENCE [LARGE SCALE GENOMIC DNA]</scope>
    <source>
        <strain evidence="2">H3</strain>
    </source>
</reference>
<gene>
    <name evidence="1" type="ORF">DLM_4111</name>
</gene>
<dbReference type="AlphaFoldDB" id="A0A3G9GJH2"/>
<name>A0A3G9GJH2_9NEIS</name>
<keyword evidence="2" id="KW-1185">Reference proteome</keyword>
<dbReference type="EMBL" id="AP018823">
    <property type="protein sequence ID" value="BBF87685.1"/>
    <property type="molecule type" value="Genomic_DNA"/>
</dbReference>
<sequence length="48" mass="5176">MALSSSGDAYHAPVCPVCVEAIKSSAGYRSAAFHRLAQHQLYRGECHV</sequence>